<protein>
    <submittedName>
        <fullName evidence="1">Uncharacterized protein</fullName>
    </submittedName>
</protein>
<accession>A0A504XCF2</accession>
<reference evidence="2" key="1">
    <citation type="submission" date="2019-02" db="EMBL/GenBank/DDBJ databases">
        <title>FDA dAtabase for Regulatory Grade micrObial Sequences (FDA-ARGOS): Supporting development and validation of Infectious Disease Dx tests.</title>
        <authorList>
            <person name="Duncan R."/>
            <person name="Fisher C."/>
            <person name="Tallon L."/>
            <person name="Sadzewicz L."/>
            <person name="Sengamalay N."/>
            <person name="Ott S."/>
            <person name="Godinez A."/>
            <person name="Nagaraj S."/>
            <person name="Vavikolanu K."/>
            <person name="Vyas G."/>
            <person name="Nadendla S."/>
            <person name="Aluvathingal J."/>
            <person name="Sichtig H."/>
        </authorList>
    </citation>
    <scope>NUCLEOTIDE SEQUENCE [LARGE SCALE GENOMIC DNA]</scope>
    <source>
        <strain evidence="2">FDAARGOS_360</strain>
    </source>
</reference>
<evidence type="ECO:0000313" key="1">
    <source>
        <dbReference type="EMBL" id="TPP46183.1"/>
    </source>
</evidence>
<sequence length="163" mass="18052">MRLTAPAVGNSDLANFDTVGSCHLLLRVDVELGVRLRRLLHEIPALCRRLFYLVNLTEYPLLCADYFTYFHALTILTLLTGSPFLQRLVTGEGLIHILDGVARCLQWFARIITPAQTCAELGFVDLDSYLVHSSSLAPSLASSPLTGILDNRLNRLRSIVLSA</sequence>
<dbReference type="EMBL" id="RHLD01000016">
    <property type="protein sequence ID" value="TPP46183.1"/>
    <property type="molecule type" value="Genomic_DNA"/>
</dbReference>
<evidence type="ECO:0000313" key="2">
    <source>
        <dbReference type="Proteomes" id="UP000318821"/>
    </source>
</evidence>
<gene>
    <name evidence="1" type="ORF">CGC20_33335</name>
</gene>
<comment type="caution">
    <text evidence="1">The sequence shown here is derived from an EMBL/GenBank/DDBJ whole genome shotgun (WGS) entry which is preliminary data.</text>
</comment>
<dbReference type="Proteomes" id="UP000318821">
    <property type="component" value="Unassembled WGS sequence"/>
</dbReference>
<name>A0A504XCF2_LEIDO</name>
<dbReference type="AlphaFoldDB" id="A0A504XCF2"/>
<proteinExistence type="predicted"/>
<organism evidence="1 2">
    <name type="scientific">Leishmania donovani</name>
    <dbReference type="NCBI Taxonomy" id="5661"/>
    <lineage>
        <taxon>Eukaryota</taxon>
        <taxon>Discoba</taxon>
        <taxon>Euglenozoa</taxon>
        <taxon>Kinetoplastea</taxon>
        <taxon>Metakinetoplastina</taxon>
        <taxon>Trypanosomatida</taxon>
        <taxon>Trypanosomatidae</taxon>
        <taxon>Leishmaniinae</taxon>
        <taxon>Leishmania</taxon>
    </lineage>
</organism>